<evidence type="ECO:0000313" key="3">
    <source>
        <dbReference type="Proteomes" id="UP000092177"/>
    </source>
</evidence>
<dbReference type="SUPFAM" id="SSF55729">
    <property type="entry name" value="Acyl-CoA N-acyltransferases (Nat)"/>
    <property type="match status" value="1"/>
</dbReference>
<keyword evidence="3" id="KW-1185">Reference proteome</keyword>
<dbReference type="RefSeq" id="XP_018156554.1">
    <property type="nucleotide sequence ID" value="XM_018304531.1"/>
</dbReference>
<dbReference type="AlphaFoldDB" id="A0A1B7Y7M7"/>
<dbReference type="EMBL" id="LTAN01000006">
    <property type="protein sequence ID" value="OBR08036.1"/>
    <property type="molecule type" value="Genomic_DNA"/>
</dbReference>
<dbReference type="OrthoDB" id="5689at2759"/>
<dbReference type="Proteomes" id="UP000092177">
    <property type="component" value="Chromosome 6"/>
</dbReference>
<sequence length="187" mass="20577">MGHSQLTDPVTIEFPPVSAAERTEFVHGVVNVVNKAYTETEGDIFLPGYQRTSPLEVADLIRTGRLAVASQSPAEEPVGCVSLKSVSPTRNSFAMLALSPAYRGLGLGKKLVHFVEEHSRSQGCKVMQLELLVPTTFEHPFKRRIEAWYSKMGYQAVKVGQFEEDYPAIAPLLAGPAEYRISEKALV</sequence>
<organism evidence="2 3">
    <name type="scientific">Colletotrichum higginsianum (strain IMI 349063)</name>
    <name type="common">Crucifer anthracnose fungus</name>
    <dbReference type="NCBI Taxonomy" id="759273"/>
    <lineage>
        <taxon>Eukaryota</taxon>
        <taxon>Fungi</taxon>
        <taxon>Dikarya</taxon>
        <taxon>Ascomycota</taxon>
        <taxon>Pezizomycotina</taxon>
        <taxon>Sordariomycetes</taxon>
        <taxon>Hypocreomycetidae</taxon>
        <taxon>Glomerellales</taxon>
        <taxon>Glomerellaceae</taxon>
        <taxon>Colletotrichum</taxon>
        <taxon>Colletotrichum destructivum species complex</taxon>
    </lineage>
</organism>
<reference evidence="3" key="1">
    <citation type="journal article" date="2017" name="BMC Genomics">
        <title>Gapless genome assembly of Colletotrichum higginsianum reveals chromosome structure and association of transposable elements with secondary metabolite gene clusters.</title>
        <authorList>
            <person name="Dallery J.-F."/>
            <person name="Lapalu N."/>
            <person name="Zampounis A."/>
            <person name="Pigne S."/>
            <person name="Luyten I."/>
            <person name="Amselem J."/>
            <person name="Wittenberg A.H.J."/>
            <person name="Zhou S."/>
            <person name="de Queiroz M.V."/>
            <person name="Robin G.P."/>
            <person name="Auger A."/>
            <person name="Hainaut M."/>
            <person name="Henrissat B."/>
            <person name="Kim K.-T."/>
            <person name="Lee Y.-H."/>
            <person name="Lespinet O."/>
            <person name="Schwartz D.C."/>
            <person name="Thon M.R."/>
            <person name="O'Connell R.J."/>
        </authorList>
    </citation>
    <scope>NUCLEOTIDE SEQUENCE [LARGE SCALE GENOMIC DNA]</scope>
    <source>
        <strain evidence="3">IMI 349063</strain>
    </source>
</reference>
<name>A0A1B7Y7M7_COLHI</name>
<dbReference type="KEGG" id="chig:CH63R_09557"/>
<feature type="domain" description="N-acetyltransferase" evidence="1">
    <location>
        <begin position="12"/>
        <end position="178"/>
    </location>
</feature>
<dbReference type="PROSITE" id="PS51186">
    <property type="entry name" value="GNAT"/>
    <property type="match status" value="1"/>
</dbReference>
<dbReference type="CDD" id="cd04301">
    <property type="entry name" value="NAT_SF"/>
    <property type="match status" value="1"/>
</dbReference>
<gene>
    <name evidence="2" type="ORF">CH63R_09557</name>
</gene>
<dbReference type="GO" id="GO:0016747">
    <property type="term" value="F:acyltransferase activity, transferring groups other than amino-acyl groups"/>
    <property type="evidence" value="ECO:0007669"/>
    <property type="project" value="InterPro"/>
</dbReference>
<comment type="caution">
    <text evidence="2">The sequence shown here is derived from an EMBL/GenBank/DDBJ whole genome shotgun (WGS) entry which is preliminary data.</text>
</comment>
<accession>A0A1B7Y7M7</accession>
<dbReference type="InterPro" id="IPR000182">
    <property type="entry name" value="GNAT_dom"/>
</dbReference>
<proteinExistence type="predicted"/>
<evidence type="ECO:0000313" key="2">
    <source>
        <dbReference type="EMBL" id="OBR08036.1"/>
    </source>
</evidence>
<dbReference type="GeneID" id="28868638"/>
<dbReference type="InterPro" id="IPR016181">
    <property type="entry name" value="Acyl_CoA_acyltransferase"/>
</dbReference>
<dbReference type="Pfam" id="PF13508">
    <property type="entry name" value="Acetyltransf_7"/>
    <property type="match status" value="1"/>
</dbReference>
<evidence type="ECO:0000259" key="1">
    <source>
        <dbReference type="PROSITE" id="PS51186"/>
    </source>
</evidence>
<dbReference type="Gene3D" id="3.40.630.30">
    <property type="match status" value="1"/>
</dbReference>
<protein>
    <recommendedName>
        <fullName evidence="1">N-acetyltransferase domain-containing protein</fullName>
    </recommendedName>
</protein>
<dbReference type="VEuPathDB" id="FungiDB:CH63R_09557"/>